<evidence type="ECO:0000259" key="1">
    <source>
        <dbReference type="Pfam" id="PF14716"/>
    </source>
</evidence>
<dbReference type="Gene3D" id="1.10.150.110">
    <property type="entry name" value="DNA polymerase beta, N-terminal domain-like"/>
    <property type="match status" value="1"/>
</dbReference>
<dbReference type="RefSeq" id="WP_173201048.1">
    <property type="nucleotide sequence ID" value="NZ_JABFCX010000003.1"/>
</dbReference>
<proteinExistence type="predicted"/>
<dbReference type="PANTHER" id="PTHR11276:SF28">
    <property type="entry name" value="DNA POLYMERASE LAMBDA"/>
    <property type="match status" value="1"/>
</dbReference>
<comment type="caution">
    <text evidence="2">The sequence shown here is derived from an EMBL/GenBank/DDBJ whole genome shotgun (WGS) entry which is preliminary data.</text>
</comment>
<dbReference type="GO" id="GO:0003887">
    <property type="term" value="F:DNA-directed DNA polymerase activity"/>
    <property type="evidence" value="ECO:0007669"/>
    <property type="project" value="InterPro"/>
</dbReference>
<feature type="domain" description="Crossover junction endonuclease MUS81-like HHH" evidence="1">
    <location>
        <begin position="4"/>
        <end position="78"/>
    </location>
</feature>
<gene>
    <name evidence="2" type="ORF">HK107_14495</name>
</gene>
<reference evidence="2 3" key="1">
    <citation type="submission" date="2020-05" db="EMBL/GenBank/DDBJ databases">
        <title>Parvularcula mediterraneae sp. nov., isolated from polypropylene straw from shallow seawater of the seashore of Laganas in Zakynthos island, Greece.</title>
        <authorList>
            <person name="Szabo I."/>
            <person name="Al-Omari J."/>
            <person name="Rado J."/>
            <person name="Szerdahelyi G.S."/>
        </authorList>
    </citation>
    <scope>NUCLEOTIDE SEQUENCE [LARGE SCALE GENOMIC DNA]</scope>
    <source>
        <strain evidence="2 3">ZS-1/3</strain>
    </source>
</reference>
<dbReference type="GO" id="GO:0006281">
    <property type="term" value="P:DNA repair"/>
    <property type="evidence" value="ECO:0007669"/>
    <property type="project" value="InterPro"/>
</dbReference>
<sequence>MPVTNDDIADRFHVFSELLALTGGDPFAIRAYEQTARFIRTLTVSLEGALMDGEDLTALPTIGDDIACKIAEVVQTGTFHALDQLEQKMPPDTAALLLIPGIGPKRLRTLRKELGIVSQEELRAALDDGRVRQLKGFGPVFEERARAALDAS</sequence>
<evidence type="ECO:0000313" key="2">
    <source>
        <dbReference type="EMBL" id="NNU17537.1"/>
    </source>
</evidence>
<dbReference type="PANTHER" id="PTHR11276">
    <property type="entry name" value="DNA POLYMERASE TYPE-X FAMILY MEMBER"/>
    <property type="match status" value="1"/>
</dbReference>
<dbReference type="InterPro" id="IPR027421">
    <property type="entry name" value="DNA_pol_lamdba_lyase_dom_sf"/>
</dbReference>
<name>A0A7Y3RNV6_9PROT</name>
<dbReference type="Gene3D" id="1.10.150.20">
    <property type="entry name" value="5' to 3' exonuclease, C-terminal subdomain"/>
    <property type="match status" value="1"/>
</dbReference>
<dbReference type="InterPro" id="IPR022312">
    <property type="entry name" value="DNA_pol_X"/>
</dbReference>
<dbReference type="SUPFAM" id="SSF47802">
    <property type="entry name" value="DNA polymerase beta, N-terminal domain-like"/>
    <property type="match status" value="1"/>
</dbReference>
<organism evidence="2 3">
    <name type="scientific">Parvularcula mediterranea</name>
    <dbReference type="NCBI Taxonomy" id="2732508"/>
    <lineage>
        <taxon>Bacteria</taxon>
        <taxon>Pseudomonadati</taxon>
        <taxon>Pseudomonadota</taxon>
        <taxon>Alphaproteobacteria</taxon>
        <taxon>Parvularculales</taxon>
        <taxon>Parvularculaceae</taxon>
        <taxon>Parvularcula</taxon>
    </lineage>
</organism>
<dbReference type="AlphaFoldDB" id="A0A7Y3RNV6"/>
<dbReference type="Proteomes" id="UP000536835">
    <property type="component" value="Unassembled WGS sequence"/>
</dbReference>
<protein>
    <recommendedName>
        <fullName evidence="1">Crossover junction endonuclease MUS81-like HHH domain-containing protein</fullName>
    </recommendedName>
</protein>
<evidence type="ECO:0000313" key="3">
    <source>
        <dbReference type="Proteomes" id="UP000536835"/>
    </source>
</evidence>
<accession>A0A7Y3RNV6</accession>
<dbReference type="EMBL" id="JABFCX010000003">
    <property type="protein sequence ID" value="NNU17537.1"/>
    <property type="molecule type" value="Genomic_DNA"/>
</dbReference>
<dbReference type="GO" id="GO:0003677">
    <property type="term" value="F:DNA binding"/>
    <property type="evidence" value="ECO:0007669"/>
    <property type="project" value="InterPro"/>
</dbReference>
<dbReference type="Pfam" id="PF14716">
    <property type="entry name" value="HHH_8"/>
    <property type="match status" value="1"/>
</dbReference>
<dbReference type="InterPro" id="IPR010996">
    <property type="entry name" value="HHH_MUS81"/>
</dbReference>
<keyword evidence="3" id="KW-1185">Reference proteome</keyword>
<dbReference type="Pfam" id="PF14520">
    <property type="entry name" value="HHH_5"/>
    <property type="match status" value="1"/>
</dbReference>